<feature type="region of interest" description="Disordered" evidence="6">
    <location>
        <begin position="1"/>
        <end position="36"/>
    </location>
</feature>
<feature type="domain" description="Helicase ATP-binding" evidence="7">
    <location>
        <begin position="124"/>
        <end position="348"/>
    </location>
</feature>
<proteinExistence type="inferred from homology"/>
<dbReference type="GO" id="GO:0005524">
    <property type="term" value="F:ATP binding"/>
    <property type="evidence" value="ECO:0007669"/>
    <property type="project" value="UniProtKB-UniRule"/>
</dbReference>
<comment type="catalytic activity">
    <reaction evidence="5">
        <text>ATP + H2O = ADP + phosphate + H(+)</text>
        <dbReference type="Rhea" id="RHEA:13065"/>
        <dbReference type="ChEBI" id="CHEBI:15377"/>
        <dbReference type="ChEBI" id="CHEBI:15378"/>
        <dbReference type="ChEBI" id="CHEBI:30616"/>
        <dbReference type="ChEBI" id="CHEBI:43474"/>
        <dbReference type="ChEBI" id="CHEBI:456216"/>
        <dbReference type="EC" id="3.6.4.13"/>
    </reaction>
</comment>
<name>A0A183IVN4_9BILA</name>
<keyword evidence="2 4" id="KW-0378">Hydrolase</keyword>
<evidence type="ECO:0000256" key="3">
    <source>
        <dbReference type="ARBA" id="ARBA00022840"/>
    </source>
</evidence>
<evidence type="ECO:0000313" key="9">
    <source>
        <dbReference type="Proteomes" id="UP000270296"/>
    </source>
</evidence>
<dbReference type="Gene3D" id="3.40.50.300">
    <property type="entry name" value="P-loop containing nucleotide triphosphate hydrolases"/>
    <property type="match status" value="2"/>
</dbReference>
<dbReference type="PROSITE" id="PS51192">
    <property type="entry name" value="HELICASE_ATP_BIND_1"/>
    <property type="match status" value="1"/>
</dbReference>
<comment type="function">
    <text evidence="5">RNA helicase.</text>
</comment>
<sequence>MSEEQDEHSDSDDDEPMDSDEDEVVKSDKAETAEFDEEMFPVLGSAVADTIDQRKDHLNVQEASKWYSESVPVSNSITADQVPLEKFVDTLDHSVISNFTEMGITHLFPVQSLVIPELIKSFKSRALLPPADLCIATPTGSGKTLCYVVPIVQTLMKRVVPRIRAIVLVPTSQLGQQVFEVFLSFTKNTKLKVQFLRGTVNAFRERVTFSNRGCAFMADIIVSTPSYLRSHIKGCSERAFDLRHLRYLVIDEADRVLSVCDPDWIEILENAVFRQERVRDPDWYSSASKGWSVRLPPLIVNRQRLGCRSVSNLQAVGRLPLQKVLLSATLNLDPDVLKHLNLYRLKMYSVGSSSVDNQGAAVLVEHKRLPMVSLPEGLDERYLVCGAQEKPLVIYSLLKRFPWSRIFCFTETLEHSRRLAALLTLMKLDNVEELSGSLMHYRRTKVIKDFQSGKVSRERVT</sequence>
<comment type="similarity">
    <text evidence="4">Belongs to the DEAD box helicase family.</text>
</comment>
<dbReference type="PANTHER" id="PTHR24031">
    <property type="entry name" value="RNA HELICASE"/>
    <property type="match status" value="1"/>
</dbReference>
<dbReference type="OrthoDB" id="1727351at2759"/>
<dbReference type="GO" id="GO:0003723">
    <property type="term" value="F:RNA binding"/>
    <property type="evidence" value="ECO:0007669"/>
    <property type="project" value="UniProtKB-UniRule"/>
</dbReference>
<keyword evidence="4" id="KW-0347">Helicase</keyword>
<dbReference type="SMART" id="SM00487">
    <property type="entry name" value="DEXDc"/>
    <property type="match status" value="1"/>
</dbReference>
<dbReference type="SUPFAM" id="SSF52540">
    <property type="entry name" value="P-loop containing nucleoside triphosphate hydrolases"/>
    <property type="match status" value="2"/>
</dbReference>
<dbReference type="InterPro" id="IPR011545">
    <property type="entry name" value="DEAD/DEAH_box_helicase_dom"/>
</dbReference>
<evidence type="ECO:0000313" key="8">
    <source>
        <dbReference type="EMBL" id="VDP13913.1"/>
    </source>
</evidence>
<keyword evidence="9" id="KW-1185">Reference proteome</keyword>
<keyword evidence="5" id="KW-0694">RNA-binding</keyword>
<evidence type="ECO:0000256" key="5">
    <source>
        <dbReference type="RuleBase" id="RU365068"/>
    </source>
</evidence>
<dbReference type="Proteomes" id="UP000270296">
    <property type="component" value="Unassembled WGS sequence"/>
</dbReference>
<comment type="domain">
    <text evidence="5">The Q motif is unique to and characteristic of the DEAD box family of RNA helicases and controls ATP binding and hydrolysis.</text>
</comment>
<reference evidence="8 9" key="2">
    <citation type="submission" date="2018-11" db="EMBL/GenBank/DDBJ databases">
        <authorList>
            <consortium name="Pathogen Informatics"/>
        </authorList>
    </citation>
    <scope>NUCLEOTIDE SEQUENCE [LARGE SCALE GENOMIC DNA]</scope>
</reference>
<feature type="compositionally biased region" description="Acidic residues" evidence="6">
    <location>
        <begin position="1"/>
        <end position="23"/>
    </location>
</feature>
<keyword evidence="1 4" id="KW-0547">Nucleotide-binding</keyword>
<dbReference type="Pfam" id="PF00270">
    <property type="entry name" value="DEAD"/>
    <property type="match status" value="1"/>
</dbReference>
<evidence type="ECO:0000259" key="7">
    <source>
        <dbReference type="PROSITE" id="PS51192"/>
    </source>
</evidence>
<dbReference type="InterPro" id="IPR027417">
    <property type="entry name" value="P-loop_NTPase"/>
</dbReference>
<evidence type="ECO:0000256" key="1">
    <source>
        <dbReference type="ARBA" id="ARBA00022741"/>
    </source>
</evidence>
<accession>A0A183IVN4</accession>
<dbReference type="GO" id="GO:0003724">
    <property type="term" value="F:RNA helicase activity"/>
    <property type="evidence" value="ECO:0007669"/>
    <property type="project" value="UniProtKB-EC"/>
</dbReference>
<dbReference type="GO" id="GO:0016787">
    <property type="term" value="F:hydrolase activity"/>
    <property type="evidence" value="ECO:0007669"/>
    <property type="project" value="UniProtKB-KW"/>
</dbReference>
<dbReference type="PROSITE" id="PS00039">
    <property type="entry name" value="DEAD_ATP_HELICASE"/>
    <property type="match status" value="1"/>
</dbReference>
<reference evidence="10" key="1">
    <citation type="submission" date="2016-06" db="UniProtKB">
        <authorList>
            <consortium name="WormBaseParasite"/>
        </authorList>
    </citation>
    <scope>IDENTIFICATION</scope>
</reference>
<evidence type="ECO:0000256" key="4">
    <source>
        <dbReference type="RuleBase" id="RU000492"/>
    </source>
</evidence>
<dbReference type="EC" id="3.6.4.13" evidence="5"/>
<evidence type="ECO:0000256" key="6">
    <source>
        <dbReference type="SAM" id="MobiDB-lite"/>
    </source>
</evidence>
<gene>
    <name evidence="8" type="ORF">SBAD_LOCUS7683</name>
</gene>
<dbReference type="AlphaFoldDB" id="A0A183IVN4"/>
<organism evidence="10">
    <name type="scientific">Soboliphyme baturini</name>
    <dbReference type="NCBI Taxonomy" id="241478"/>
    <lineage>
        <taxon>Eukaryota</taxon>
        <taxon>Metazoa</taxon>
        <taxon>Ecdysozoa</taxon>
        <taxon>Nematoda</taxon>
        <taxon>Enoplea</taxon>
        <taxon>Dorylaimia</taxon>
        <taxon>Dioctophymatida</taxon>
        <taxon>Dioctophymatoidea</taxon>
        <taxon>Soboliphymatidae</taxon>
        <taxon>Soboliphyme</taxon>
    </lineage>
</organism>
<dbReference type="InterPro" id="IPR000629">
    <property type="entry name" value="RNA-helicase_DEAD-box_CS"/>
</dbReference>
<dbReference type="InterPro" id="IPR014001">
    <property type="entry name" value="Helicase_ATP-bd"/>
</dbReference>
<protein>
    <recommendedName>
        <fullName evidence="5">ATP-dependent RNA helicase</fullName>
        <ecNumber evidence="5">3.6.4.13</ecNumber>
    </recommendedName>
</protein>
<evidence type="ECO:0000313" key="10">
    <source>
        <dbReference type="WBParaSite" id="SBAD_0000797201-mRNA-1"/>
    </source>
</evidence>
<evidence type="ECO:0000256" key="2">
    <source>
        <dbReference type="ARBA" id="ARBA00022801"/>
    </source>
</evidence>
<dbReference type="EMBL" id="UZAM01010845">
    <property type="protein sequence ID" value="VDP13913.1"/>
    <property type="molecule type" value="Genomic_DNA"/>
</dbReference>
<dbReference type="WBParaSite" id="SBAD_0000797201-mRNA-1">
    <property type="protein sequence ID" value="SBAD_0000797201-mRNA-1"/>
    <property type="gene ID" value="SBAD_0000797201"/>
</dbReference>
<keyword evidence="3 4" id="KW-0067">ATP-binding</keyword>